<sequence>MADNMQTVQMEGSVAQHEYSVEETVTFVVENREFNISKSLVFRKVPYIRHLAFPIYIPVDIETFEAFSTWLREDKLPALYGVYHERDGEFKYTGYIPATMYSIAVCFVLNSLADNVMDCVRKAHISLGVGFTKAEIGKIYNDQPAHLGMALFASMWMHLEETRPGSYMKLTTKADRDDLMKNILIARDVSVHRSPWYTGNNSRCFYHIHAFQIGAPCVRHHSTDIFLWVLDKNGVLHELQEWRAKSLRNPVQTERAGGSLRADTNADTCFIRVLSGTRGLGPDEWHS</sequence>
<dbReference type="AlphaFoldDB" id="A0A4S8QQD2"/>
<evidence type="ECO:0000313" key="1">
    <source>
        <dbReference type="EMBL" id="THV47158.1"/>
    </source>
</evidence>
<evidence type="ECO:0000313" key="2">
    <source>
        <dbReference type="Proteomes" id="UP000308671"/>
    </source>
</evidence>
<accession>A0A4S8QQD2</accession>
<gene>
    <name evidence="1" type="ORF">BGAL_0330g00010</name>
</gene>
<reference evidence="1 2" key="1">
    <citation type="submission" date="2017-12" db="EMBL/GenBank/DDBJ databases">
        <title>Comparative genomics of Botrytis spp.</title>
        <authorList>
            <person name="Valero-Jimenez C.A."/>
            <person name="Tapia P."/>
            <person name="Veloso J."/>
            <person name="Silva-Moreno E."/>
            <person name="Staats M."/>
            <person name="Valdes J.H."/>
            <person name="Van Kan J.A.L."/>
        </authorList>
    </citation>
    <scope>NUCLEOTIDE SEQUENCE [LARGE SCALE GENOMIC DNA]</scope>
    <source>
        <strain evidence="1 2">MUCL435</strain>
    </source>
</reference>
<dbReference type="OrthoDB" id="3497304at2759"/>
<dbReference type="EMBL" id="PQXL01000330">
    <property type="protein sequence ID" value="THV47158.1"/>
    <property type="molecule type" value="Genomic_DNA"/>
</dbReference>
<organism evidence="1 2">
    <name type="scientific">Botrytis galanthina</name>
    <dbReference type="NCBI Taxonomy" id="278940"/>
    <lineage>
        <taxon>Eukaryota</taxon>
        <taxon>Fungi</taxon>
        <taxon>Dikarya</taxon>
        <taxon>Ascomycota</taxon>
        <taxon>Pezizomycotina</taxon>
        <taxon>Leotiomycetes</taxon>
        <taxon>Helotiales</taxon>
        <taxon>Sclerotiniaceae</taxon>
        <taxon>Botrytis</taxon>
    </lineage>
</organism>
<comment type="caution">
    <text evidence="1">The sequence shown here is derived from an EMBL/GenBank/DDBJ whole genome shotgun (WGS) entry which is preliminary data.</text>
</comment>
<dbReference type="Proteomes" id="UP000308671">
    <property type="component" value="Unassembled WGS sequence"/>
</dbReference>
<protein>
    <submittedName>
        <fullName evidence="1">Uncharacterized protein</fullName>
    </submittedName>
</protein>
<keyword evidence="2" id="KW-1185">Reference proteome</keyword>
<proteinExistence type="predicted"/>
<name>A0A4S8QQD2_9HELO</name>